<gene>
    <name evidence="1" type="ORF">G4B88_023031</name>
</gene>
<evidence type="ECO:0000313" key="1">
    <source>
        <dbReference type="EMBL" id="KAF4400623.1"/>
    </source>
</evidence>
<dbReference type="Proteomes" id="UP000583929">
    <property type="component" value="Unassembled WGS sequence"/>
</dbReference>
<keyword evidence="2" id="KW-1185">Reference proteome</keyword>
<dbReference type="EMBL" id="JAATIQ010000016">
    <property type="protein sequence ID" value="KAF4400623.1"/>
    <property type="molecule type" value="Genomic_DNA"/>
</dbReference>
<dbReference type="AlphaFoldDB" id="A0A7J6HZF2"/>
<comment type="caution">
    <text evidence="1">The sequence shown here is derived from an EMBL/GenBank/DDBJ whole genome shotgun (WGS) entry which is preliminary data.</text>
</comment>
<name>A0A7J6HZF2_CANSA</name>
<organism evidence="1 2">
    <name type="scientific">Cannabis sativa</name>
    <name type="common">Hemp</name>
    <name type="synonym">Marijuana</name>
    <dbReference type="NCBI Taxonomy" id="3483"/>
    <lineage>
        <taxon>Eukaryota</taxon>
        <taxon>Viridiplantae</taxon>
        <taxon>Streptophyta</taxon>
        <taxon>Embryophyta</taxon>
        <taxon>Tracheophyta</taxon>
        <taxon>Spermatophyta</taxon>
        <taxon>Magnoliopsida</taxon>
        <taxon>eudicotyledons</taxon>
        <taxon>Gunneridae</taxon>
        <taxon>Pentapetalae</taxon>
        <taxon>rosids</taxon>
        <taxon>fabids</taxon>
        <taxon>Rosales</taxon>
        <taxon>Cannabaceae</taxon>
        <taxon>Cannabis</taxon>
    </lineage>
</organism>
<sequence>MFQRGSSLSKKQDRVMTSAEKREYGFTSFPSQQPKYGGIGKNHGKDISINCGQGVPTIEGLLNDKSTAHGVISIDEVAKTNRLMILDLKRRKTTLEKVIGPVVGQFEAMGGMSNCYKIFSLSVTGSSYWPYQQILLKLKIISFGTRMSRVATLFGVHTT</sequence>
<protein>
    <submittedName>
        <fullName evidence="1">Uncharacterized protein</fullName>
    </submittedName>
</protein>
<evidence type="ECO:0000313" key="2">
    <source>
        <dbReference type="Proteomes" id="UP000583929"/>
    </source>
</evidence>
<reference evidence="1 2" key="1">
    <citation type="journal article" date="2020" name="bioRxiv">
        <title>Sequence and annotation of 42 cannabis genomes reveals extensive copy number variation in cannabinoid synthesis and pathogen resistance genes.</title>
        <authorList>
            <person name="Mckernan K.J."/>
            <person name="Helbert Y."/>
            <person name="Kane L.T."/>
            <person name="Ebling H."/>
            <person name="Zhang L."/>
            <person name="Liu B."/>
            <person name="Eaton Z."/>
            <person name="Mclaughlin S."/>
            <person name="Kingan S."/>
            <person name="Baybayan P."/>
            <person name="Concepcion G."/>
            <person name="Jordan M."/>
            <person name="Riva A."/>
            <person name="Barbazuk W."/>
            <person name="Harkins T."/>
        </authorList>
    </citation>
    <scope>NUCLEOTIDE SEQUENCE [LARGE SCALE GENOMIC DNA]</scope>
    <source>
        <strain evidence="2">cv. Jamaican Lion 4</strain>
        <tissue evidence="1">Leaf</tissue>
    </source>
</reference>
<proteinExistence type="predicted"/>
<accession>A0A7J6HZF2</accession>